<dbReference type="GO" id="GO:0005634">
    <property type="term" value="C:nucleus"/>
    <property type="evidence" value="ECO:0007669"/>
    <property type="project" value="UniProtKB-SubCell"/>
</dbReference>
<feature type="domain" description="Metallo-beta-lactamase" evidence="5">
    <location>
        <begin position="15"/>
        <end position="207"/>
    </location>
</feature>
<evidence type="ECO:0000256" key="3">
    <source>
        <dbReference type="ARBA" id="ARBA00022801"/>
    </source>
</evidence>
<evidence type="ECO:0000259" key="5">
    <source>
        <dbReference type="SMART" id="SM00849"/>
    </source>
</evidence>
<protein>
    <recommendedName>
        <fullName evidence="5">Metallo-beta-lactamase domain-containing protein</fullName>
    </recommendedName>
</protein>
<organism evidence="6">
    <name type="scientific">Fagus sylvatica</name>
    <name type="common">Beechnut</name>
    <dbReference type="NCBI Taxonomy" id="28930"/>
    <lineage>
        <taxon>Eukaryota</taxon>
        <taxon>Viridiplantae</taxon>
        <taxon>Streptophyta</taxon>
        <taxon>Embryophyta</taxon>
        <taxon>Tracheophyta</taxon>
        <taxon>Spermatophyta</taxon>
        <taxon>Magnoliopsida</taxon>
        <taxon>eudicotyledons</taxon>
        <taxon>Gunneridae</taxon>
        <taxon>Pentapetalae</taxon>
        <taxon>rosids</taxon>
        <taxon>fabids</taxon>
        <taxon>Fagales</taxon>
        <taxon>Fagaceae</taxon>
        <taxon>Fagus</taxon>
    </lineage>
</organism>
<evidence type="ECO:0000313" key="6">
    <source>
        <dbReference type="EMBL" id="SPD08911.1"/>
    </source>
</evidence>
<dbReference type="SMART" id="SM00849">
    <property type="entry name" value="Lactamase_B"/>
    <property type="match status" value="1"/>
</dbReference>
<dbReference type="Gene3D" id="3.60.15.10">
    <property type="entry name" value="Ribonuclease Z/Hydroxyacylglutathione hydrolase-like"/>
    <property type="match status" value="1"/>
</dbReference>
<evidence type="ECO:0000256" key="1">
    <source>
        <dbReference type="ARBA" id="ARBA00004123"/>
    </source>
</evidence>
<comment type="similarity">
    <text evidence="2">Belongs to the metallo-beta-lactamase superfamily. RNA-metabolizing metallo-beta-lactamase-like family. INTS11 subfamily.</text>
</comment>
<dbReference type="AlphaFoldDB" id="A0A2N9HB92"/>
<dbReference type="InterPro" id="IPR041897">
    <property type="entry name" value="INTS11-like_MBL-fold"/>
</dbReference>
<dbReference type="EMBL" id="OIVN01003703">
    <property type="protein sequence ID" value="SPD13051.1"/>
    <property type="molecule type" value="Genomic_DNA"/>
</dbReference>
<dbReference type="PANTHER" id="PTHR11203:SF37">
    <property type="entry name" value="INTEGRATOR COMPLEX SUBUNIT 11"/>
    <property type="match status" value="1"/>
</dbReference>
<dbReference type="GO" id="GO:0016787">
    <property type="term" value="F:hydrolase activity"/>
    <property type="evidence" value="ECO:0007669"/>
    <property type="project" value="UniProtKB-KW"/>
</dbReference>
<proteinExistence type="inferred from homology"/>
<dbReference type="CDD" id="cd16291">
    <property type="entry name" value="INTS11-like_MBL-fold"/>
    <property type="match status" value="1"/>
</dbReference>
<dbReference type="SUPFAM" id="SSF56281">
    <property type="entry name" value="Metallo-hydrolase/oxidoreductase"/>
    <property type="match status" value="1"/>
</dbReference>
<evidence type="ECO:0000256" key="4">
    <source>
        <dbReference type="ARBA" id="ARBA00023242"/>
    </source>
</evidence>
<evidence type="ECO:0000313" key="7">
    <source>
        <dbReference type="EMBL" id="SPD13051.1"/>
    </source>
</evidence>
<keyword evidence="4" id="KW-0539">Nucleus</keyword>
<dbReference type="EMBL" id="OIVN01003113">
    <property type="protein sequence ID" value="SPD08911.1"/>
    <property type="molecule type" value="Genomic_DNA"/>
</dbReference>
<dbReference type="PANTHER" id="PTHR11203">
    <property type="entry name" value="CLEAVAGE AND POLYADENYLATION SPECIFICITY FACTOR FAMILY MEMBER"/>
    <property type="match status" value="1"/>
</dbReference>
<accession>A0A2N9HB92</accession>
<keyword evidence="3" id="KW-0378">Hydrolase</keyword>
<name>A0A2N9HB92_FAGSY</name>
<gene>
    <name evidence="6" type="ORF">FSB_LOCUS36793</name>
    <name evidence="7" type="ORF">FSB_LOCUS40933</name>
</gene>
<dbReference type="InterPro" id="IPR050698">
    <property type="entry name" value="MBL"/>
</dbReference>
<comment type="subcellular location">
    <subcellularLocation>
        <location evidence="1">Nucleus</location>
    </subcellularLocation>
</comment>
<dbReference type="FunFam" id="3.60.15.10:FF:000028">
    <property type="entry name" value="Integrator complex subunit 11 isoform X3"/>
    <property type="match status" value="1"/>
</dbReference>
<reference evidence="6" key="1">
    <citation type="submission" date="2018-02" db="EMBL/GenBank/DDBJ databases">
        <authorList>
            <person name="Cohen D.B."/>
            <person name="Kent A.D."/>
        </authorList>
    </citation>
    <scope>NUCLEOTIDE SEQUENCE</scope>
</reference>
<dbReference type="GO" id="GO:0016180">
    <property type="term" value="P:snRNA processing"/>
    <property type="evidence" value="ECO:0007669"/>
    <property type="project" value="TreeGrafter"/>
</dbReference>
<sequence>MAIECLVLGAGQEVGKSCVVVSMNGKRIMFDCGMDMAYNDRRRYPDFSRLSKSGDFDSAITCIVITHFHLDHIGALPYFTEVCGYSGPIYMTYPTKALAPLMLEDYRKVMVERRGEEEQFTSKNIEECMKKVIAVDLKQTLHIDKDLQIRGYYAGHVLGAAMFYAKVGDTAIVYTGDYNMTPDRHLGAAQIDRLQLDLLITEYGTCVCR</sequence>
<evidence type="ECO:0000256" key="2">
    <source>
        <dbReference type="ARBA" id="ARBA00007093"/>
    </source>
</evidence>
<dbReference type="InterPro" id="IPR001279">
    <property type="entry name" value="Metallo-B-lactamas"/>
</dbReference>
<dbReference type="Pfam" id="PF16661">
    <property type="entry name" value="Lactamase_B_6"/>
    <property type="match status" value="1"/>
</dbReference>
<dbReference type="InterPro" id="IPR036866">
    <property type="entry name" value="RibonucZ/Hydroxyglut_hydro"/>
</dbReference>
<dbReference type="GO" id="GO:0004521">
    <property type="term" value="F:RNA endonuclease activity"/>
    <property type="evidence" value="ECO:0007669"/>
    <property type="project" value="TreeGrafter"/>
</dbReference>